<dbReference type="EMBL" id="JACHGX010000008">
    <property type="protein sequence ID" value="MBB6090813.1"/>
    <property type="molecule type" value="Genomic_DNA"/>
</dbReference>
<reference evidence="2" key="1">
    <citation type="submission" date="2020-08" db="EMBL/GenBank/DDBJ databases">
        <title>Genomic Encyclopedia of Type Strains, Phase IV (KMG-IV): sequencing the most valuable type-strain genomes for metagenomic binning, comparative biology and taxonomic classification.</title>
        <authorList>
            <person name="Goeker M."/>
        </authorList>
    </citation>
    <scope>NUCLEOTIDE SEQUENCE</scope>
    <source>
        <strain evidence="2">DSM 669</strain>
    </source>
</reference>
<name>A0A841HDQ7_HALSI</name>
<dbReference type="Proteomes" id="UP000642919">
    <property type="component" value="Unassembled WGS sequence"/>
</dbReference>
<dbReference type="RefSeq" id="WP_012289105.1">
    <property type="nucleotide sequence ID" value="NZ_CBCRUN010000003.1"/>
</dbReference>
<dbReference type="AlphaFoldDB" id="A0A841HDQ7"/>
<evidence type="ECO:0000256" key="1">
    <source>
        <dbReference type="SAM" id="MobiDB-lite"/>
    </source>
</evidence>
<protein>
    <submittedName>
        <fullName evidence="2">Uncharacterized protein</fullName>
    </submittedName>
</protein>
<sequence>MPTWRRSSRGTERNGRIEERQERFDTADCVAMTRPIRDIANESGRSAAAVGYALFACDAHVRSGTLC</sequence>
<feature type="region of interest" description="Disordered" evidence="1">
    <location>
        <begin position="1"/>
        <end position="20"/>
    </location>
</feature>
<dbReference type="GeneID" id="68693126"/>
<proteinExistence type="predicted"/>
<organism evidence="2 3">
    <name type="scientific">Halobacterium salinarum</name>
    <name type="common">Halobacterium halobium</name>
    <dbReference type="NCBI Taxonomy" id="2242"/>
    <lineage>
        <taxon>Archaea</taxon>
        <taxon>Methanobacteriati</taxon>
        <taxon>Methanobacteriota</taxon>
        <taxon>Stenosarchaea group</taxon>
        <taxon>Halobacteria</taxon>
        <taxon>Halobacteriales</taxon>
        <taxon>Halobacteriaceae</taxon>
        <taxon>Halobacterium</taxon>
    </lineage>
</organism>
<comment type="caution">
    <text evidence="2">The sequence shown here is derived from an EMBL/GenBank/DDBJ whole genome shotgun (WGS) entry which is preliminary data.</text>
</comment>
<feature type="compositionally biased region" description="Basic and acidic residues" evidence="1">
    <location>
        <begin position="9"/>
        <end position="20"/>
    </location>
</feature>
<evidence type="ECO:0000313" key="3">
    <source>
        <dbReference type="Proteomes" id="UP000642919"/>
    </source>
</evidence>
<accession>A0A841HDQ7</accession>
<gene>
    <name evidence="2" type="ORF">HNR49_002198</name>
</gene>
<evidence type="ECO:0000313" key="2">
    <source>
        <dbReference type="EMBL" id="MBB6090813.1"/>
    </source>
</evidence>